<dbReference type="Proteomes" id="UP001195483">
    <property type="component" value="Unassembled WGS sequence"/>
</dbReference>
<gene>
    <name evidence="2" type="ORF">CHS0354_022936</name>
</gene>
<evidence type="ECO:0000313" key="2">
    <source>
        <dbReference type="EMBL" id="KAK3585528.1"/>
    </source>
</evidence>
<proteinExistence type="predicted"/>
<keyword evidence="3" id="KW-1185">Reference proteome</keyword>
<evidence type="ECO:0000259" key="1">
    <source>
        <dbReference type="PROSITE" id="PS50225"/>
    </source>
</evidence>
<feature type="domain" description="SOCS box" evidence="1">
    <location>
        <begin position="342"/>
        <end position="379"/>
    </location>
</feature>
<dbReference type="AlphaFoldDB" id="A0AAE0S5E0"/>
<dbReference type="Gene3D" id="1.10.750.20">
    <property type="entry name" value="SOCS box"/>
    <property type="match status" value="1"/>
</dbReference>
<dbReference type="EMBL" id="JAEAOA010001386">
    <property type="protein sequence ID" value="KAK3585528.1"/>
    <property type="molecule type" value="Genomic_DNA"/>
</dbReference>
<dbReference type="Pfam" id="PF07525">
    <property type="entry name" value="SOCS_box"/>
    <property type="match status" value="1"/>
</dbReference>
<reference evidence="2" key="1">
    <citation type="journal article" date="2021" name="Genome Biol. Evol.">
        <title>A High-Quality Reference Genome for a Parasitic Bivalve with Doubly Uniparental Inheritance (Bivalvia: Unionida).</title>
        <authorList>
            <person name="Smith C.H."/>
        </authorList>
    </citation>
    <scope>NUCLEOTIDE SEQUENCE</scope>
    <source>
        <strain evidence="2">CHS0354</strain>
    </source>
</reference>
<accession>A0AAE0S5E0</accession>
<sequence length="379" mass="44000">MVSIKPTSGFVYEGAKLECLQKRFINIELDTKKKELMIREFYQEKDCLDICGQRTTTDNHVSLPDSIFTDKKDRVIGRPYCIGADGPVLVLQYITAQCKFLRFMVVNVQDGIVELFEDNERYFKREFHSVGPLECHIHNGVFLLRLPQPILTCHKWAKVLMFDSKSSQPEKSVRSQIRGTKSSSLRDRKFQSIAFHPLKDGIVLLALIDELCSKCKFCMYDMVQNKNVHQADHIYQTHMGFFLHQSNMSFSRDGDVVVLCYVMTDSDQSGYIYLYFYDSSTLVQTGTYVHGIQSQILPVKPSELYTPVYSRCDSQLQVWYMDKENQAKRKNLFSVKVPRNNTLKLCCRSTINKYTDICDIHKLPLPSKLKKYLQYEQGE</sequence>
<protein>
    <recommendedName>
        <fullName evidence="1">SOCS box domain-containing protein</fullName>
    </recommendedName>
</protein>
<name>A0AAE0S5E0_9BIVA</name>
<organism evidence="2 3">
    <name type="scientific">Potamilus streckersoni</name>
    <dbReference type="NCBI Taxonomy" id="2493646"/>
    <lineage>
        <taxon>Eukaryota</taxon>
        <taxon>Metazoa</taxon>
        <taxon>Spiralia</taxon>
        <taxon>Lophotrochozoa</taxon>
        <taxon>Mollusca</taxon>
        <taxon>Bivalvia</taxon>
        <taxon>Autobranchia</taxon>
        <taxon>Heteroconchia</taxon>
        <taxon>Palaeoheterodonta</taxon>
        <taxon>Unionida</taxon>
        <taxon>Unionoidea</taxon>
        <taxon>Unionidae</taxon>
        <taxon>Ambleminae</taxon>
        <taxon>Lampsilini</taxon>
        <taxon>Potamilus</taxon>
    </lineage>
</organism>
<reference evidence="2" key="3">
    <citation type="submission" date="2023-05" db="EMBL/GenBank/DDBJ databases">
        <authorList>
            <person name="Smith C.H."/>
        </authorList>
    </citation>
    <scope>NUCLEOTIDE SEQUENCE</scope>
    <source>
        <strain evidence="2">CHS0354</strain>
        <tissue evidence="2">Mantle</tissue>
    </source>
</reference>
<dbReference type="GO" id="GO:0035556">
    <property type="term" value="P:intracellular signal transduction"/>
    <property type="evidence" value="ECO:0007669"/>
    <property type="project" value="InterPro"/>
</dbReference>
<dbReference type="SUPFAM" id="SSF158235">
    <property type="entry name" value="SOCS box-like"/>
    <property type="match status" value="1"/>
</dbReference>
<reference evidence="2" key="2">
    <citation type="journal article" date="2021" name="Genome Biol. Evol.">
        <title>Developing a high-quality reference genome for a parasitic bivalve with doubly uniparental inheritance (Bivalvia: Unionida).</title>
        <authorList>
            <person name="Smith C.H."/>
        </authorList>
    </citation>
    <scope>NUCLEOTIDE SEQUENCE</scope>
    <source>
        <strain evidence="2">CHS0354</strain>
        <tissue evidence="2">Mantle</tissue>
    </source>
</reference>
<dbReference type="SMART" id="SM00969">
    <property type="entry name" value="SOCS_box"/>
    <property type="match status" value="1"/>
</dbReference>
<evidence type="ECO:0000313" key="3">
    <source>
        <dbReference type="Proteomes" id="UP001195483"/>
    </source>
</evidence>
<dbReference type="InterPro" id="IPR036036">
    <property type="entry name" value="SOCS_box-like_dom_sf"/>
</dbReference>
<comment type="caution">
    <text evidence="2">The sequence shown here is derived from an EMBL/GenBank/DDBJ whole genome shotgun (WGS) entry which is preliminary data.</text>
</comment>
<dbReference type="SMART" id="SM00253">
    <property type="entry name" value="SOCS"/>
    <property type="match status" value="1"/>
</dbReference>
<dbReference type="InterPro" id="IPR001496">
    <property type="entry name" value="SOCS_box"/>
</dbReference>
<dbReference type="PROSITE" id="PS50225">
    <property type="entry name" value="SOCS"/>
    <property type="match status" value="1"/>
</dbReference>